<comment type="caution">
    <text evidence="3">The sequence shown here is derived from an EMBL/GenBank/DDBJ whole genome shotgun (WGS) entry which is preliminary data.</text>
</comment>
<keyword evidence="2" id="KW-0732">Signal</keyword>
<accession>A0A7X1E3R5</accession>
<proteinExistence type="predicted"/>
<protein>
    <submittedName>
        <fullName evidence="3">Uncharacterized protein</fullName>
    </submittedName>
</protein>
<feature type="region of interest" description="Disordered" evidence="1">
    <location>
        <begin position="103"/>
        <end position="124"/>
    </location>
</feature>
<gene>
    <name evidence="3" type="ORF">H5P30_06080</name>
</gene>
<name>A0A7X1E3R5_9BACT</name>
<evidence type="ECO:0000256" key="1">
    <source>
        <dbReference type="SAM" id="MobiDB-lite"/>
    </source>
</evidence>
<evidence type="ECO:0000313" key="3">
    <source>
        <dbReference type="EMBL" id="MBC2601341.1"/>
    </source>
</evidence>
<evidence type="ECO:0000313" key="4">
    <source>
        <dbReference type="Proteomes" id="UP000525652"/>
    </source>
</evidence>
<sequence length="124" mass="14173">MMTLSPLRNVPRVFLLLICLPLIASAGSLREADEDDWARLYRIATTPNSAYRVAYIGESRGRIYVEYYSAIHSSSLFADEGKTIVYWLPKEEADPEQLQEMIEQKNAQTVKRQDSTSTNREPSE</sequence>
<organism evidence="3 4">
    <name type="scientific">Puniceicoccus vermicola</name>
    <dbReference type="NCBI Taxonomy" id="388746"/>
    <lineage>
        <taxon>Bacteria</taxon>
        <taxon>Pseudomonadati</taxon>
        <taxon>Verrucomicrobiota</taxon>
        <taxon>Opitutia</taxon>
        <taxon>Puniceicoccales</taxon>
        <taxon>Puniceicoccaceae</taxon>
        <taxon>Puniceicoccus</taxon>
    </lineage>
</organism>
<keyword evidence="4" id="KW-1185">Reference proteome</keyword>
<feature type="chain" id="PRO_5031239727" evidence="2">
    <location>
        <begin position="27"/>
        <end position="124"/>
    </location>
</feature>
<dbReference type="AlphaFoldDB" id="A0A7X1E3R5"/>
<feature type="compositionally biased region" description="Polar residues" evidence="1">
    <location>
        <begin position="105"/>
        <end position="124"/>
    </location>
</feature>
<dbReference type="Proteomes" id="UP000525652">
    <property type="component" value="Unassembled WGS sequence"/>
</dbReference>
<feature type="signal peptide" evidence="2">
    <location>
        <begin position="1"/>
        <end position="26"/>
    </location>
</feature>
<evidence type="ECO:0000256" key="2">
    <source>
        <dbReference type="SAM" id="SignalP"/>
    </source>
</evidence>
<dbReference type="EMBL" id="JACHVA010000052">
    <property type="protein sequence ID" value="MBC2601341.1"/>
    <property type="molecule type" value="Genomic_DNA"/>
</dbReference>
<reference evidence="3 4" key="1">
    <citation type="submission" date="2020-07" db="EMBL/GenBank/DDBJ databases">
        <authorList>
            <person name="Feng X."/>
        </authorList>
    </citation>
    <scope>NUCLEOTIDE SEQUENCE [LARGE SCALE GENOMIC DNA]</scope>
    <source>
        <strain evidence="3 4">JCM14086</strain>
    </source>
</reference>
<dbReference type="RefSeq" id="WP_185692056.1">
    <property type="nucleotide sequence ID" value="NZ_JACHVA010000052.1"/>
</dbReference>